<dbReference type="CDD" id="cd07597">
    <property type="entry name" value="BAR_SNX8"/>
    <property type="match status" value="1"/>
</dbReference>
<dbReference type="InterPro" id="IPR035704">
    <property type="entry name" value="SNX8/Mvp1_PX"/>
</dbReference>
<dbReference type="GO" id="GO:0005829">
    <property type="term" value="C:cytosol"/>
    <property type="evidence" value="ECO:0007669"/>
    <property type="project" value="GOC"/>
</dbReference>
<evidence type="ECO:0000313" key="13">
    <source>
        <dbReference type="EMBL" id="KAF2825553.1"/>
    </source>
</evidence>
<evidence type="ECO:0000313" key="14">
    <source>
        <dbReference type="Proteomes" id="UP000799424"/>
    </source>
</evidence>
<dbReference type="InterPro" id="IPR001683">
    <property type="entry name" value="PX_dom"/>
</dbReference>
<dbReference type="SMART" id="SM00312">
    <property type="entry name" value="PX"/>
    <property type="match status" value="1"/>
</dbReference>
<dbReference type="EMBL" id="MU006227">
    <property type="protein sequence ID" value="KAF2825553.1"/>
    <property type="molecule type" value="Genomic_DNA"/>
</dbReference>
<dbReference type="InterPro" id="IPR045734">
    <property type="entry name" value="Snx8_BAR_dom"/>
</dbReference>
<protein>
    <recommendedName>
        <fullName evidence="5">Sorting nexin MVP1</fullName>
    </recommendedName>
    <alternativeName>
        <fullName evidence="10">Sorting nexin mvp1</fullName>
    </alternativeName>
</protein>
<comment type="similarity">
    <text evidence="4">Belongs to the sorting nexin family.</text>
</comment>
<dbReference type="Gene3D" id="1.20.1270.60">
    <property type="entry name" value="Arfaptin homology (AH) domain/BAR domain"/>
    <property type="match status" value="1"/>
</dbReference>
<dbReference type="Pfam" id="PF00787">
    <property type="entry name" value="PX"/>
    <property type="match status" value="1"/>
</dbReference>
<evidence type="ECO:0000259" key="12">
    <source>
        <dbReference type="PROSITE" id="PS50195"/>
    </source>
</evidence>
<dbReference type="InterPro" id="IPR028662">
    <property type="entry name" value="SNX8/Mvp1"/>
</dbReference>
<dbReference type="GO" id="GO:0005768">
    <property type="term" value="C:endosome"/>
    <property type="evidence" value="ECO:0007669"/>
    <property type="project" value="TreeGrafter"/>
</dbReference>
<reference evidence="13" key="1">
    <citation type="journal article" date="2020" name="Stud. Mycol.">
        <title>101 Dothideomycetes genomes: a test case for predicting lifestyles and emergence of pathogens.</title>
        <authorList>
            <person name="Haridas S."/>
            <person name="Albert R."/>
            <person name="Binder M."/>
            <person name="Bloem J."/>
            <person name="Labutti K."/>
            <person name="Salamov A."/>
            <person name="Andreopoulos B."/>
            <person name="Baker S."/>
            <person name="Barry K."/>
            <person name="Bills G."/>
            <person name="Bluhm B."/>
            <person name="Cannon C."/>
            <person name="Castanera R."/>
            <person name="Culley D."/>
            <person name="Daum C."/>
            <person name="Ezra D."/>
            <person name="Gonzalez J."/>
            <person name="Henrissat B."/>
            <person name="Kuo A."/>
            <person name="Liang C."/>
            <person name="Lipzen A."/>
            <person name="Lutzoni F."/>
            <person name="Magnuson J."/>
            <person name="Mondo S."/>
            <person name="Nolan M."/>
            <person name="Ohm R."/>
            <person name="Pangilinan J."/>
            <person name="Park H.-J."/>
            <person name="Ramirez L."/>
            <person name="Alfaro M."/>
            <person name="Sun H."/>
            <person name="Tritt A."/>
            <person name="Yoshinaga Y."/>
            <person name="Zwiers L.-H."/>
            <person name="Turgeon B."/>
            <person name="Goodwin S."/>
            <person name="Spatafora J."/>
            <person name="Crous P."/>
            <person name="Grigoriev I."/>
        </authorList>
    </citation>
    <scope>NUCLEOTIDE SEQUENCE</scope>
    <source>
        <strain evidence="13">CBS 113818</strain>
    </source>
</reference>
<feature type="domain" description="PX" evidence="12">
    <location>
        <begin position="339"/>
        <end position="453"/>
    </location>
</feature>
<feature type="compositionally biased region" description="Pro residues" evidence="11">
    <location>
        <begin position="179"/>
        <end position="193"/>
    </location>
</feature>
<feature type="region of interest" description="Disordered" evidence="11">
    <location>
        <begin position="1"/>
        <end position="56"/>
    </location>
</feature>
<evidence type="ECO:0000256" key="7">
    <source>
        <dbReference type="ARBA" id="ARBA00022490"/>
    </source>
</evidence>
<dbReference type="PANTHER" id="PTHR47554">
    <property type="entry name" value="SORTING NEXIN MVP1"/>
    <property type="match status" value="1"/>
</dbReference>
<sequence length="718" mass="78675">MSLFGDEDVPARAKQSSSLFDDDPKPAAKTGNSLFADEIDSEHSPWALPTPKKAGRGSLVKSLLPASDVPDAYIDAFDAVLDAGDRAGSGISIDGARKLLSNSGVSSDDQSKMLEIVSQPGQEGAGLGRNEFNVLFALIGLAQEGDDVTLDSVDERKRNLPVPSVSLPKSMKPQAPAREPSPPAQQPPPPTPPALHQRPSEQHTAAPGRSGAPMRKPSFGDPEADPWGSPDMHKGHSHSSYAVPPHTNGANAPAATRTTSQFTTNSTSNAASVQEPPQPSSLGSEGGWGGYNGGSSQPFATPGLSDNGFGAAPVGGGSNPPPELGRSIGRATAGGSGSEEVITITAIAEKEGMFLFQHRNYEVSSSRRTTKVVRRYSDFVWLLDCLHKRYPFRQLPLLPPKRVGINGNPIAADASFLEKRRKGLTRFTNALVRHPVLNQEQLVVMFLTVPTEIAVWRKQANLSVQEEFTGKPLPPDLEDSLPKTLPELFDTVRSGVRRSAESYINLCSMMERLTRRNEGMAAEYYRFSAALASLTETSQETYAVDTNDVPLLNEGLNSTARHLDQSKQLLEDEARGWEAGVLEDFKRQRDTLVSVRDMFDRRDKYARDNIPTLEKRIANNETKLQNIRNKPAEQVKPGEAEKVEDAIFKDKESIVQQHARGVFIKECIRDELLTFQKSQYHVSRLHQEWSQERVKYAELQADNWRALNEEVESMPSSD</sequence>
<feature type="region of interest" description="Disordered" evidence="11">
    <location>
        <begin position="150"/>
        <end position="335"/>
    </location>
</feature>
<dbReference type="Pfam" id="PF19566">
    <property type="entry name" value="Snx8_BAR_dom"/>
    <property type="match status" value="1"/>
</dbReference>
<evidence type="ECO:0000256" key="3">
    <source>
        <dbReference type="ARBA" id="ARBA00004496"/>
    </source>
</evidence>
<feature type="compositionally biased region" description="Low complexity" evidence="11">
    <location>
        <begin position="254"/>
        <end position="272"/>
    </location>
</feature>
<gene>
    <name evidence="13" type="ORF">CC86DRAFT_456027</name>
</gene>
<dbReference type="SUPFAM" id="SSF64268">
    <property type="entry name" value="PX domain"/>
    <property type="match status" value="1"/>
</dbReference>
<name>A0A6A6ZXH1_9PLEO</name>
<evidence type="ECO:0000256" key="11">
    <source>
        <dbReference type="SAM" id="MobiDB-lite"/>
    </source>
</evidence>
<dbReference type="OrthoDB" id="10064318at2759"/>
<dbReference type="AlphaFoldDB" id="A0A6A6ZXH1"/>
<dbReference type="Proteomes" id="UP000799424">
    <property type="component" value="Unassembled WGS sequence"/>
</dbReference>
<evidence type="ECO:0000256" key="6">
    <source>
        <dbReference type="ARBA" id="ARBA00022448"/>
    </source>
</evidence>
<evidence type="ECO:0000256" key="1">
    <source>
        <dbReference type="ARBA" id="ARBA00002474"/>
    </source>
</evidence>
<dbReference type="InterPro" id="IPR036871">
    <property type="entry name" value="PX_dom_sf"/>
</dbReference>
<dbReference type="CDD" id="cd06866">
    <property type="entry name" value="PX_SNX8_Mvp1p_like"/>
    <property type="match status" value="1"/>
</dbReference>
<dbReference type="Gene3D" id="3.30.1520.10">
    <property type="entry name" value="Phox-like domain"/>
    <property type="match status" value="1"/>
</dbReference>
<dbReference type="PROSITE" id="PS50195">
    <property type="entry name" value="PX"/>
    <property type="match status" value="1"/>
</dbReference>
<evidence type="ECO:0000256" key="5">
    <source>
        <dbReference type="ARBA" id="ARBA00014268"/>
    </source>
</evidence>
<keyword evidence="14" id="KW-1185">Reference proteome</keyword>
<keyword evidence="8" id="KW-0653">Protein transport</keyword>
<evidence type="ECO:0000256" key="10">
    <source>
        <dbReference type="ARBA" id="ARBA00072009"/>
    </source>
</evidence>
<dbReference type="FunFam" id="3.30.1520.10:FF:000037">
    <property type="entry name" value="Sorting nexin mvp-1"/>
    <property type="match status" value="1"/>
</dbReference>
<dbReference type="PANTHER" id="PTHR47554:SF1">
    <property type="entry name" value="SORTING NEXIN MVP1"/>
    <property type="match status" value="1"/>
</dbReference>
<evidence type="ECO:0000256" key="4">
    <source>
        <dbReference type="ARBA" id="ARBA00010883"/>
    </source>
</evidence>
<proteinExistence type="inferred from homology"/>
<organism evidence="13 14">
    <name type="scientific">Ophiobolus disseminans</name>
    <dbReference type="NCBI Taxonomy" id="1469910"/>
    <lineage>
        <taxon>Eukaryota</taxon>
        <taxon>Fungi</taxon>
        <taxon>Dikarya</taxon>
        <taxon>Ascomycota</taxon>
        <taxon>Pezizomycotina</taxon>
        <taxon>Dothideomycetes</taxon>
        <taxon>Pleosporomycetidae</taxon>
        <taxon>Pleosporales</taxon>
        <taxon>Pleosporineae</taxon>
        <taxon>Phaeosphaeriaceae</taxon>
        <taxon>Ophiobolus</taxon>
    </lineage>
</organism>
<dbReference type="GO" id="GO:0016020">
    <property type="term" value="C:membrane"/>
    <property type="evidence" value="ECO:0007669"/>
    <property type="project" value="UniProtKB-SubCell"/>
</dbReference>
<accession>A0A6A6ZXH1</accession>
<keyword evidence="7" id="KW-0963">Cytoplasm</keyword>
<comment type="subcellular location">
    <subcellularLocation>
        <location evidence="3">Cytoplasm</location>
    </subcellularLocation>
    <subcellularLocation>
        <location evidence="2">Membrane</location>
        <topology evidence="2">Peripheral membrane protein</topology>
        <orientation evidence="2">Cytoplasmic side</orientation>
    </subcellularLocation>
</comment>
<dbReference type="GO" id="GO:0042147">
    <property type="term" value="P:retrograde transport, endosome to Golgi"/>
    <property type="evidence" value="ECO:0007669"/>
    <property type="project" value="InterPro"/>
</dbReference>
<dbReference type="GO" id="GO:0006623">
    <property type="term" value="P:protein targeting to vacuole"/>
    <property type="evidence" value="ECO:0007669"/>
    <property type="project" value="TreeGrafter"/>
</dbReference>
<keyword evidence="9" id="KW-0472">Membrane</keyword>
<evidence type="ECO:0000256" key="2">
    <source>
        <dbReference type="ARBA" id="ARBA00004287"/>
    </source>
</evidence>
<evidence type="ECO:0000256" key="9">
    <source>
        <dbReference type="ARBA" id="ARBA00023136"/>
    </source>
</evidence>
<dbReference type="InterPro" id="IPR027267">
    <property type="entry name" value="AH/BAR_dom_sf"/>
</dbReference>
<evidence type="ECO:0000256" key="8">
    <source>
        <dbReference type="ARBA" id="ARBA00022927"/>
    </source>
</evidence>
<dbReference type="GO" id="GO:0032266">
    <property type="term" value="F:phosphatidylinositol-3-phosphate binding"/>
    <property type="evidence" value="ECO:0007669"/>
    <property type="project" value="TreeGrafter"/>
</dbReference>
<feature type="compositionally biased region" description="Gly residues" evidence="11">
    <location>
        <begin position="284"/>
        <end position="293"/>
    </location>
</feature>
<comment type="function">
    <text evidence="1">Required for vacuolar protein sorting.</text>
</comment>
<dbReference type="FunFam" id="1.20.1270.60:FF:000072">
    <property type="entry name" value="Sorting nexin MVP1"/>
    <property type="match status" value="1"/>
</dbReference>
<keyword evidence="6" id="KW-0813">Transport</keyword>
<dbReference type="Gene3D" id="1.10.238.10">
    <property type="entry name" value="EF-hand"/>
    <property type="match status" value="1"/>
</dbReference>